<evidence type="ECO:0000313" key="4">
    <source>
        <dbReference type="Proteomes" id="UP000010473"/>
    </source>
</evidence>
<evidence type="ECO:0000256" key="2">
    <source>
        <dbReference type="SAM" id="Phobius"/>
    </source>
</evidence>
<dbReference type="SUPFAM" id="SSF82714">
    <property type="entry name" value="Multidrug efflux transporter AcrB TolC docking domain, DN and DC subdomains"/>
    <property type="match status" value="2"/>
</dbReference>
<dbReference type="Gene3D" id="3.30.2090.10">
    <property type="entry name" value="Multidrug efflux transporter AcrB TolC docking domain, DN and DC subdomains"/>
    <property type="match status" value="2"/>
</dbReference>
<feature type="transmembrane region" description="Helical" evidence="2">
    <location>
        <begin position="976"/>
        <end position="993"/>
    </location>
</feature>
<dbReference type="Gene3D" id="3.30.70.1320">
    <property type="entry name" value="Multidrug efflux transporter AcrB pore domain like"/>
    <property type="match status" value="1"/>
</dbReference>
<name>K9XQA2_STAC7</name>
<dbReference type="PANTHER" id="PTHR32063">
    <property type="match status" value="1"/>
</dbReference>
<dbReference type="GO" id="GO:0005886">
    <property type="term" value="C:plasma membrane"/>
    <property type="evidence" value="ECO:0007669"/>
    <property type="project" value="TreeGrafter"/>
</dbReference>
<evidence type="ECO:0000313" key="3">
    <source>
        <dbReference type="EMBL" id="AFZ33847.1"/>
    </source>
</evidence>
<dbReference type="Proteomes" id="UP000010473">
    <property type="component" value="Chromosome"/>
</dbReference>
<keyword evidence="2" id="KW-0472">Membrane</keyword>
<keyword evidence="2" id="KW-1133">Transmembrane helix</keyword>
<protein>
    <submittedName>
        <fullName evidence="3">Acriflavin resistance protein</fullName>
    </submittedName>
</protein>
<evidence type="ECO:0000256" key="1">
    <source>
        <dbReference type="SAM" id="MobiDB-lite"/>
    </source>
</evidence>
<feature type="transmembrane region" description="Helical" evidence="2">
    <location>
        <begin position="999"/>
        <end position="1028"/>
    </location>
</feature>
<dbReference type="STRING" id="111780.Sta7437_0230"/>
<feature type="transmembrane region" description="Helical" evidence="2">
    <location>
        <begin position="360"/>
        <end position="382"/>
    </location>
</feature>
<dbReference type="GO" id="GO:0042910">
    <property type="term" value="F:xenobiotic transmembrane transporter activity"/>
    <property type="evidence" value="ECO:0007669"/>
    <property type="project" value="TreeGrafter"/>
</dbReference>
<feature type="compositionally biased region" description="Low complexity" evidence="1">
    <location>
        <begin position="1052"/>
        <end position="1063"/>
    </location>
</feature>
<proteinExistence type="predicted"/>
<feature type="transmembrane region" description="Helical" evidence="2">
    <location>
        <begin position="891"/>
        <end position="913"/>
    </location>
</feature>
<feature type="region of interest" description="Disordered" evidence="1">
    <location>
        <begin position="1052"/>
        <end position="1076"/>
    </location>
</feature>
<dbReference type="SUPFAM" id="SSF82693">
    <property type="entry name" value="Multidrug efflux transporter AcrB pore domain, PN1, PN2, PC1 and PC2 subdomains"/>
    <property type="match status" value="3"/>
</dbReference>
<feature type="transmembrane region" description="Helical" evidence="2">
    <location>
        <begin position="428"/>
        <end position="451"/>
    </location>
</feature>
<dbReference type="InterPro" id="IPR027463">
    <property type="entry name" value="AcrB_DN_DC_subdom"/>
</dbReference>
<accession>K9XQA2</accession>
<feature type="transmembrane region" description="Helical" evidence="2">
    <location>
        <begin position="388"/>
        <end position="407"/>
    </location>
</feature>
<feature type="transmembrane region" description="Helical" evidence="2">
    <location>
        <begin position="335"/>
        <end position="353"/>
    </location>
</feature>
<dbReference type="Pfam" id="PF00873">
    <property type="entry name" value="ACR_tran"/>
    <property type="match status" value="1"/>
</dbReference>
<organism evidence="3 4">
    <name type="scientific">Stanieria cyanosphaera (strain ATCC 29371 / PCC 7437)</name>
    <dbReference type="NCBI Taxonomy" id="111780"/>
    <lineage>
        <taxon>Bacteria</taxon>
        <taxon>Bacillati</taxon>
        <taxon>Cyanobacteriota</taxon>
        <taxon>Cyanophyceae</taxon>
        <taxon>Pleurocapsales</taxon>
        <taxon>Dermocarpellaceae</taxon>
        <taxon>Stanieria</taxon>
    </lineage>
</organism>
<feature type="transmembrane region" description="Helical" evidence="2">
    <location>
        <begin position="919"/>
        <end position="943"/>
    </location>
</feature>
<dbReference type="Gene3D" id="1.20.1640.10">
    <property type="entry name" value="Multidrug efflux transporter AcrB transmembrane domain"/>
    <property type="match status" value="2"/>
</dbReference>
<dbReference type="OrthoDB" id="9791035at2"/>
<dbReference type="Gene3D" id="3.30.70.1430">
    <property type="entry name" value="Multidrug efflux transporter AcrB pore domain"/>
    <property type="match status" value="2"/>
</dbReference>
<dbReference type="RefSeq" id="WP_015191520.1">
    <property type="nucleotide sequence ID" value="NC_019748.1"/>
</dbReference>
<reference evidence="4" key="1">
    <citation type="journal article" date="2013" name="Proc. Natl. Acad. Sci. U.S.A.">
        <title>Improving the coverage of the cyanobacterial phylum using diversity-driven genome sequencing.</title>
        <authorList>
            <person name="Shih P.M."/>
            <person name="Wu D."/>
            <person name="Latifi A."/>
            <person name="Axen S.D."/>
            <person name="Fewer D.P."/>
            <person name="Talla E."/>
            <person name="Calteau A."/>
            <person name="Cai F."/>
            <person name="Tandeau de Marsac N."/>
            <person name="Rippka R."/>
            <person name="Herdman M."/>
            <person name="Sivonen K."/>
            <person name="Coursin T."/>
            <person name="Laurent T."/>
            <person name="Goodwin L."/>
            <person name="Nolan M."/>
            <person name="Davenport K.W."/>
            <person name="Han C.S."/>
            <person name="Rubin E.M."/>
            <person name="Eisen J.A."/>
            <person name="Woyke T."/>
            <person name="Gugger M."/>
            <person name="Kerfeld C.A."/>
        </authorList>
    </citation>
    <scope>NUCLEOTIDE SEQUENCE [LARGE SCALE GENOMIC DNA]</scope>
    <source>
        <strain evidence="4">ATCC 29371 / PCC 7437</strain>
    </source>
</reference>
<dbReference type="KEGG" id="scs:Sta7437_0230"/>
<dbReference type="SUPFAM" id="SSF82866">
    <property type="entry name" value="Multidrug efflux transporter AcrB transmembrane domain"/>
    <property type="match status" value="2"/>
</dbReference>
<dbReference type="AlphaFoldDB" id="K9XQA2"/>
<dbReference type="EMBL" id="CP003653">
    <property type="protein sequence ID" value="AFZ33847.1"/>
    <property type="molecule type" value="Genomic_DNA"/>
</dbReference>
<feature type="transmembrane region" description="Helical" evidence="2">
    <location>
        <begin position="867"/>
        <end position="884"/>
    </location>
</feature>
<gene>
    <name evidence="3" type="ordered locus">Sta7437_0230</name>
</gene>
<keyword evidence="4" id="KW-1185">Reference proteome</keyword>
<dbReference type="InterPro" id="IPR001036">
    <property type="entry name" value="Acrflvin-R"/>
</dbReference>
<dbReference type="eggNOG" id="COG0841">
    <property type="taxonomic scope" value="Bacteria"/>
</dbReference>
<dbReference type="HOGENOM" id="CLU_002755_1_2_3"/>
<feature type="transmembrane region" description="Helical" evidence="2">
    <location>
        <begin position="534"/>
        <end position="555"/>
    </location>
</feature>
<dbReference type="PANTHER" id="PTHR32063:SF18">
    <property type="entry name" value="CATION EFFLUX SYSTEM PROTEIN"/>
    <property type="match status" value="1"/>
</dbReference>
<sequence>MTNLFYRNIRLLILTIIVIVVWGLSAFFSLPRLEDPEQTPRNAVITTSFPGASAERVESLVTEKLEQELLEVEEIDKIESTSRLGFSTINVQLKDEIVEVDPIWSRIRDQVNDVVPQLPAGAATPNLDETEIQANALIIGLTWELDSPPNYAILRRWSEELQARLRSLEGTKQVELYGTPTEEITVTISPERLNSLGLNVADISQQIKNSDAKVSAGQLRSDNNDLLFEVTGELDSLNRINNIPIQFGSTGQSIRLGDLAVVKKGIVEPASELALINGKPGIAIGAMVQSNQLLDRWAKVAFLTLDQFKAQLADGVGLHILFNQSVYVEAQLSQVISNLITGGLLVVAVTFFMMGWKSSLIVGSALPLATLTVFGCMQVLGIPLHQTSVTGVIIALGLLIDNAIIVVDEVQHCLKEGIKPDRAISKTVSTITIPLLASTVTTVLAFLPIVLAPGGGGEFLGDLGMTVILAIVSSLILSLTIIPALVGRLNSRRGEWHSPHQKHSSKQPWWQVGYSNSHLTEIYRWSLDKILGKPLLGIALTLILPISGFLIAPHLEQQFFPPTDRQQFYLEIELPTQTSIATTQTTVTEARQIITKRPEVVDVHWFMGKSAPSFYYNVVRDRENSANYAQGMVQVKPGVKSGSLIQGLQTELDRAFPQAQILVRQLEQGPPFGAPIELRLYGSDLDRLQELGNQARTILSQVPNVIQTKADLSEIPKLALNINEEEARRVGIDKTAIAQQLDYSLEGAVGGSVLEFTEELAVRVRLDHVNRSNLTDISSLNINTPNGSIPLSAVAEVQIVPDLAAIARRNGERVNTVKGYISAGTLPAEVLAQFQQQLKSNHFQLPVGYRYEYGGEADTRGSAVGNLFSSIGILLILMVATLVLTFNSFKLAAVIAVIAVLSVGLGFGSLWLFSYPFGFTAILGTIALVGIAVNDSIVVLSALDEDPQTRTGGLGKAEALRDRYATREIVVRSTRHIISTTVTTVVGFIPLVLDPSGFWPPLAITIVCGLGGATLMALYFIPCIYLLICRYPNPLLLLPAAAQVVGLLPPSKPSSSKLLPGSSDRGSRVKQNHQRYLPKNVAQKKGRKNLALKASKFPLINKIKSD</sequence>
<feature type="transmembrane region" description="Helical" evidence="2">
    <location>
        <begin position="12"/>
        <end position="30"/>
    </location>
</feature>
<dbReference type="PRINTS" id="PR00702">
    <property type="entry name" value="ACRIFLAVINRP"/>
</dbReference>
<keyword evidence="2" id="KW-0812">Transmembrane</keyword>
<dbReference type="Gene3D" id="3.30.70.1440">
    <property type="entry name" value="Multidrug efflux transporter AcrB pore domain"/>
    <property type="match status" value="1"/>
</dbReference>
<dbReference type="PATRIC" id="fig|111780.3.peg.238"/>
<feature type="transmembrane region" description="Helical" evidence="2">
    <location>
        <begin position="463"/>
        <end position="486"/>
    </location>
</feature>